<organism evidence="1">
    <name type="scientific">Klosneuvirus KNV1</name>
    <dbReference type="NCBI Taxonomy" id="1977640"/>
    <lineage>
        <taxon>Viruses</taxon>
        <taxon>Varidnaviria</taxon>
        <taxon>Bamfordvirae</taxon>
        <taxon>Nucleocytoviricota</taxon>
        <taxon>Megaviricetes</taxon>
        <taxon>Imitervirales</taxon>
        <taxon>Mimiviridae</taxon>
        <taxon>Klosneuvirinae</taxon>
        <taxon>Klosneuvirus</taxon>
    </lineage>
</organism>
<accession>A0A1V0SKN1</accession>
<sequence>MNKKMDSQKNDTIKTLLRQSARWVMASNQDRNPIIALQHANFGVGYLSALRDIATDEEIEAVSGVNVQKFKNEIIKEQSAITKHVMKLCPKNGPKVQLANNKEELN</sequence>
<proteinExistence type="predicted"/>
<reference evidence="1" key="1">
    <citation type="journal article" date="2017" name="Science">
        <title>Giant viruses with an expanded complement of translation system components.</title>
        <authorList>
            <person name="Schulz F."/>
            <person name="Yutin N."/>
            <person name="Ivanova N.N."/>
            <person name="Ortega D.R."/>
            <person name="Lee T.K."/>
            <person name="Vierheilig J."/>
            <person name="Daims H."/>
            <person name="Horn M."/>
            <person name="Wagner M."/>
            <person name="Jensen G.J."/>
            <person name="Kyrpides N.C."/>
            <person name="Koonin E.V."/>
            <person name="Woyke T."/>
        </authorList>
    </citation>
    <scope>NUCLEOTIDE SEQUENCE</scope>
    <source>
        <strain evidence="1">KNV1</strain>
    </source>
</reference>
<dbReference type="EMBL" id="KY684111">
    <property type="protein sequence ID" value="ARF12266.1"/>
    <property type="molecule type" value="Genomic_DNA"/>
</dbReference>
<name>A0A1V0SKN1_9VIRU</name>
<evidence type="ECO:0000313" key="1">
    <source>
        <dbReference type="EMBL" id="ARF12266.1"/>
    </source>
</evidence>
<gene>
    <name evidence="1" type="ORF">Klosneuvirus_4_81</name>
</gene>
<protein>
    <submittedName>
        <fullName evidence="1">Uncharacterized protein</fullName>
    </submittedName>
</protein>